<keyword evidence="5" id="KW-0963">Cytoplasm</keyword>
<comment type="subcellular location">
    <subcellularLocation>
        <location evidence="1">Cytoplasm</location>
    </subcellularLocation>
</comment>
<evidence type="ECO:0000256" key="7">
    <source>
        <dbReference type="ARBA" id="ARBA00022679"/>
    </source>
</evidence>
<dbReference type="Gene3D" id="3.40.50.150">
    <property type="entry name" value="Vaccinia Virus protein VP39"/>
    <property type="match status" value="1"/>
</dbReference>
<accession>A0A849VM27</accession>
<keyword evidence="8" id="KW-0949">S-adenosyl-L-methionine</keyword>
<organism evidence="12 13">
    <name type="scientific">Phyllobacterium pellucidum</name>
    <dbReference type="NCBI Taxonomy" id="2740464"/>
    <lineage>
        <taxon>Bacteria</taxon>
        <taxon>Pseudomonadati</taxon>
        <taxon>Pseudomonadota</taxon>
        <taxon>Alphaproteobacteria</taxon>
        <taxon>Hyphomicrobiales</taxon>
        <taxon>Phyllobacteriaceae</taxon>
        <taxon>Phyllobacterium</taxon>
    </lineage>
</organism>
<evidence type="ECO:0000256" key="1">
    <source>
        <dbReference type="ARBA" id="ARBA00004496"/>
    </source>
</evidence>
<evidence type="ECO:0000256" key="3">
    <source>
        <dbReference type="ARBA" id="ARBA00011890"/>
    </source>
</evidence>
<dbReference type="GO" id="GO:0032259">
    <property type="term" value="P:methylation"/>
    <property type="evidence" value="ECO:0007669"/>
    <property type="project" value="UniProtKB-KW"/>
</dbReference>
<dbReference type="PANTHER" id="PTHR11579:SF0">
    <property type="entry name" value="PROTEIN-L-ISOASPARTATE(D-ASPARTATE) O-METHYLTRANSFERASE"/>
    <property type="match status" value="1"/>
</dbReference>
<comment type="similarity">
    <text evidence="2">Belongs to the methyltransferase superfamily. L-isoaspartyl/D-aspartyl protein methyltransferase family.</text>
</comment>
<reference evidence="12 13" key="1">
    <citation type="submission" date="2020-05" db="EMBL/GenBank/DDBJ databases">
        <authorList>
            <person name="Kim M.K."/>
        </authorList>
    </citation>
    <scope>NUCLEOTIDE SEQUENCE [LARGE SCALE GENOMIC DNA]</scope>
    <source>
        <strain evidence="12 13">BT25</strain>
    </source>
</reference>
<evidence type="ECO:0000256" key="5">
    <source>
        <dbReference type="ARBA" id="ARBA00022490"/>
    </source>
</evidence>
<dbReference type="SUPFAM" id="SSF53335">
    <property type="entry name" value="S-adenosyl-L-methionine-dependent methyltransferases"/>
    <property type="match status" value="1"/>
</dbReference>
<dbReference type="EC" id="2.1.1.77" evidence="3"/>
<keyword evidence="13" id="KW-1185">Reference proteome</keyword>
<evidence type="ECO:0000313" key="13">
    <source>
        <dbReference type="Proteomes" id="UP000550508"/>
    </source>
</evidence>
<evidence type="ECO:0000256" key="8">
    <source>
        <dbReference type="ARBA" id="ARBA00022691"/>
    </source>
</evidence>
<dbReference type="InterPro" id="IPR029063">
    <property type="entry name" value="SAM-dependent_MTases_sf"/>
</dbReference>
<dbReference type="RefSeq" id="WP_174207832.1">
    <property type="nucleotide sequence ID" value="NZ_JABUMX010000001.1"/>
</dbReference>
<name>A0A849VM27_9HYPH</name>
<dbReference type="EMBL" id="JABUMX010000001">
    <property type="protein sequence ID" value="NTS30938.1"/>
    <property type="molecule type" value="Genomic_DNA"/>
</dbReference>
<evidence type="ECO:0000313" key="12">
    <source>
        <dbReference type="EMBL" id="NTS30938.1"/>
    </source>
</evidence>
<sequence length="288" mass="31458">MTDSEDLKRIRRAYAGKVLASVGVDDPRIERAFAEVPREDFLGPGPWPIIRYGLGFGLSPDNDPVHLYTDDLVGIAPERHINNGEPSLHAHLLWYANIAEGERVVHIGTGTGYYTAIMAHLAGASGQVLGIEIEADLAARAKEYLTGYRNVEIVQGDGTKLSFEPADVIYVNAGATRLDDGWLDRLKDGGRLLLPLTTDDGFTLIGRGSRPRGAVFLITREGDAYAARAVSGVAIYPCAGMRDPESERALAIAFGNGELKRVTRLYRSNDVPPERCWLEGMGWCLAYD</sequence>
<dbReference type="Proteomes" id="UP000550508">
    <property type="component" value="Unassembled WGS sequence"/>
</dbReference>
<gene>
    <name evidence="12" type="ORF">HQ945_06705</name>
</gene>
<keyword evidence="7 12" id="KW-0808">Transferase</keyword>
<dbReference type="CDD" id="cd02440">
    <property type="entry name" value="AdoMet_MTases"/>
    <property type="match status" value="1"/>
</dbReference>
<proteinExistence type="inferred from homology"/>
<dbReference type="GO" id="GO:0004719">
    <property type="term" value="F:protein-L-isoaspartate (D-aspartate) O-methyltransferase activity"/>
    <property type="evidence" value="ECO:0007669"/>
    <property type="project" value="UniProtKB-EC"/>
</dbReference>
<keyword evidence="6 12" id="KW-0489">Methyltransferase</keyword>
<evidence type="ECO:0000256" key="6">
    <source>
        <dbReference type="ARBA" id="ARBA00022603"/>
    </source>
</evidence>
<evidence type="ECO:0000256" key="4">
    <source>
        <dbReference type="ARBA" id="ARBA00013346"/>
    </source>
</evidence>
<evidence type="ECO:0000256" key="10">
    <source>
        <dbReference type="ARBA" id="ARBA00031323"/>
    </source>
</evidence>
<evidence type="ECO:0000256" key="9">
    <source>
        <dbReference type="ARBA" id="ARBA00030757"/>
    </source>
</evidence>
<dbReference type="InterPro" id="IPR000682">
    <property type="entry name" value="PCMT"/>
</dbReference>
<evidence type="ECO:0000256" key="11">
    <source>
        <dbReference type="ARBA" id="ARBA00031350"/>
    </source>
</evidence>
<evidence type="ECO:0000256" key="2">
    <source>
        <dbReference type="ARBA" id="ARBA00005369"/>
    </source>
</evidence>
<dbReference type="PANTHER" id="PTHR11579">
    <property type="entry name" value="PROTEIN-L-ISOASPARTATE O-METHYLTRANSFERASE"/>
    <property type="match status" value="1"/>
</dbReference>
<dbReference type="Pfam" id="PF01135">
    <property type="entry name" value="PCMT"/>
    <property type="match status" value="1"/>
</dbReference>
<dbReference type="AlphaFoldDB" id="A0A849VM27"/>
<dbReference type="GO" id="GO:0005737">
    <property type="term" value="C:cytoplasm"/>
    <property type="evidence" value="ECO:0007669"/>
    <property type="project" value="UniProtKB-SubCell"/>
</dbReference>
<protein>
    <recommendedName>
        <fullName evidence="4">Protein-L-isoaspartate O-methyltransferase</fullName>
        <ecNumber evidence="3">2.1.1.77</ecNumber>
    </recommendedName>
    <alternativeName>
        <fullName evidence="11">L-isoaspartyl protein carboxyl methyltransferase</fullName>
    </alternativeName>
    <alternativeName>
        <fullName evidence="9">Protein L-isoaspartyl methyltransferase</fullName>
    </alternativeName>
    <alternativeName>
        <fullName evidence="10">Protein-beta-aspartate methyltransferase</fullName>
    </alternativeName>
</protein>
<comment type="caution">
    <text evidence="12">The sequence shown here is derived from an EMBL/GenBank/DDBJ whole genome shotgun (WGS) entry which is preliminary data.</text>
</comment>